<evidence type="ECO:0000256" key="3">
    <source>
        <dbReference type="ARBA" id="ARBA00022833"/>
    </source>
</evidence>
<keyword evidence="7" id="KW-0539">Nucleus</keyword>
<evidence type="ECO:0000256" key="2">
    <source>
        <dbReference type="ARBA" id="ARBA00022723"/>
    </source>
</evidence>
<dbReference type="InterPro" id="IPR001138">
    <property type="entry name" value="Zn2Cys6_DnaBD"/>
</dbReference>
<dbReference type="AlphaFoldDB" id="J5JBM0"/>
<keyword evidence="5" id="KW-0238">DNA-binding</keyword>
<dbReference type="Pfam" id="PF04082">
    <property type="entry name" value="Fungal_trans"/>
    <property type="match status" value="1"/>
</dbReference>
<dbReference type="PANTHER" id="PTHR31313:SF4">
    <property type="entry name" value="CONIDIAL DEVELOPMENT PROTEIN FLUFFY"/>
    <property type="match status" value="1"/>
</dbReference>
<feature type="compositionally biased region" description="Polar residues" evidence="9">
    <location>
        <begin position="33"/>
        <end position="43"/>
    </location>
</feature>
<dbReference type="InterPro" id="IPR007219">
    <property type="entry name" value="XnlR_reg_dom"/>
</dbReference>
<dbReference type="SUPFAM" id="SSF57701">
    <property type="entry name" value="Zn2/Cys6 DNA-binding domain"/>
    <property type="match status" value="1"/>
</dbReference>
<dbReference type="GO" id="GO:0006351">
    <property type="term" value="P:DNA-templated transcription"/>
    <property type="evidence" value="ECO:0007669"/>
    <property type="project" value="InterPro"/>
</dbReference>
<dbReference type="STRING" id="655819.J5JBM0"/>
<keyword evidence="6" id="KW-0804">Transcription</keyword>
<dbReference type="GO" id="GO:0003677">
    <property type="term" value="F:DNA binding"/>
    <property type="evidence" value="ECO:0007669"/>
    <property type="project" value="UniProtKB-KW"/>
</dbReference>
<evidence type="ECO:0000256" key="5">
    <source>
        <dbReference type="ARBA" id="ARBA00023125"/>
    </source>
</evidence>
<dbReference type="GO" id="GO:0005634">
    <property type="term" value="C:nucleus"/>
    <property type="evidence" value="ECO:0007669"/>
    <property type="project" value="UniProtKB-SubCell"/>
</dbReference>
<accession>J5JBM0</accession>
<evidence type="ECO:0000256" key="1">
    <source>
        <dbReference type="ARBA" id="ARBA00004123"/>
    </source>
</evidence>
<dbReference type="EMBL" id="JH725175">
    <property type="protein sequence ID" value="EJP63493.1"/>
    <property type="molecule type" value="Genomic_DNA"/>
</dbReference>
<sequence length="733" mass="82917">MVQRASQLSANEKRSKRASISITEKSAVDAVSQDATPSLSFSRRSSRTEHAQDPENLSRLNKATSHACEKCRQRRSKCDGQKPCGRCKMRGTHCVYEARVRQTKAQLKAEIAALRRRQRVLDQLFTDIIRPERREELIAYIRDSKILEDGFELDNLGRRLSGSCTDMAESASTSSRKLVPSKCGTHPQTPVRVDSTERIADEQRLNQCNIGKDETQLPISKPSCKLSQSTLHSDVDTGSKLQPTARTRHENPNSRQVLEWQQGIYAADQLLDELDLDSAMTWTDITSDTEFIRHLLALYFCWEYPNFAPISKEHFLRDFHDTRQQYCSPMLVNALLALGCHLSDRPLAAADNISIIGNEFFNESRRILLSTPDHHQVTTIQSLVIMSLREARCGRFLESKYYAEQAMQLAIEMSLHNVREEDCAIEPDVLAKTFWGTFTLNHAWPMVKGELPHCPPALHRPPMPVITTDFETSSWAPYADGDWYDQLPKVMRLGHNSTPAVIFIHLYYHLSVLLFFRPFLRVRLIGSGIVPLEICLQAADAMQRLVGSYSKLYTLRRTPTFMPFFSFASATIYLATSTMVKELDHGKVSVSPTPDVNETLRLIIAHLEEMAPYHSFAQQAPHILRYLGPLEDSIDTEGTGTKVHSFDGILSALLGLQQDGIHGSVIVWCVVKRKVPDLLVWDLVGLEYVDDFVPNISPKVSNCQLRHPEDELARLAILGRYFDTCAPIIALLQ</sequence>
<name>J5JBM0_BEAB2</name>
<feature type="domain" description="Zn(2)-C6 fungal-type" evidence="10">
    <location>
        <begin position="67"/>
        <end position="96"/>
    </location>
</feature>
<feature type="region of interest" description="Disordered" evidence="9">
    <location>
        <begin position="1"/>
        <end position="58"/>
    </location>
</feature>
<dbReference type="PROSITE" id="PS00463">
    <property type="entry name" value="ZN2_CY6_FUNGAL_1"/>
    <property type="match status" value="1"/>
</dbReference>
<evidence type="ECO:0000313" key="12">
    <source>
        <dbReference type="Proteomes" id="UP000002762"/>
    </source>
</evidence>
<dbReference type="HOGENOM" id="CLU_007003_0_0_1"/>
<protein>
    <submittedName>
        <fullName evidence="11">Fungal specific transcription factor</fullName>
    </submittedName>
</protein>
<proteinExistence type="predicted"/>
<organism evidence="11 12">
    <name type="scientific">Beauveria bassiana (strain ARSEF 2860)</name>
    <name type="common">White muscardine disease fungus</name>
    <name type="synonym">Tritirachium shiotae</name>
    <dbReference type="NCBI Taxonomy" id="655819"/>
    <lineage>
        <taxon>Eukaryota</taxon>
        <taxon>Fungi</taxon>
        <taxon>Dikarya</taxon>
        <taxon>Ascomycota</taxon>
        <taxon>Pezizomycotina</taxon>
        <taxon>Sordariomycetes</taxon>
        <taxon>Hypocreomycetidae</taxon>
        <taxon>Hypocreales</taxon>
        <taxon>Cordycipitaceae</taxon>
        <taxon>Beauveria</taxon>
    </lineage>
</organism>
<dbReference type="GO" id="GO:0000981">
    <property type="term" value="F:DNA-binding transcription factor activity, RNA polymerase II-specific"/>
    <property type="evidence" value="ECO:0007669"/>
    <property type="project" value="InterPro"/>
</dbReference>
<evidence type="ECO:0000256" key="7">
    <source>
        <dbReference type="ARBA" id="ARBA00023242"/>
    </source>
</evidence>
<keyword evidence="2" id="KW-0479">Metal-binding</keyword>
<keyword evidence="8" id="KW-0175">Coiled coil</keyword>
<keyword evidence="4" id="KW-0805">Transcription regulation</keyword>
<evidence type="ECO:0000256" key="4">
    <source>
        <dbReference type="ARBA" id="ARBA00023015"/>
    </source>
</evidence>
<feature type="region of interest" description="Disordered" evidence="9">
    <location>
        <begin position="228"/>
        <end position="253"/>
    </location>
</feature>
<dbReference type="InterPro" id="IPR036864">
    <property type="entry name" value="Zn2-C6_fun-type_DNA-bd_sf"/>
</dbReference>
<dbReference type="Pfam" id="PF00172">
    <property type="entry name" value="Zn_clus"/>
    <property type="match status" value="1"/>
</dbReference>
<dbReference type="InterPro" id="IPR051615">
    <property type="entry name" value="Transcr_Regulatory_Elem"/>
</dbReference>
<dbReference type="RefSeq" id="XP_008600988.1">
    <property type="nucleotide sequence ID" value="XM_008602766.1"/>
</dbReference>
<reference evidence="11 12" key="1">
    <citation type="journal article" date="2012" name="Sci. Rep.">
        <title>Genomic perspectives on the evolution of fungal entomopathogenicity in Beauveria bassiana.</title>
        <authorList>
            <person name="Xiao G."/>
            <person name="Ying S.H."/>
            <person name="Zheng P."/>
            <person name="Wang Z.L."/>
            <person name="Zhang S."/>
            <person name="Xie X.Q."/>
            <person name="Shang Y."/>
            <person name="St Leger R.J."/>
            <person name="Zhao G.P."/>
            <person name="Wang C."/>
            <person name="Feng M.G."/>
        </authorList>
    </citation>
    <scope>NUCLEOTIDE SEQUENCE [LARGE SCALE GENOMIC DNA]</scope>
    <source>
        <strain evidence="11 12">ARSEF 2860</strain>
    </source>
</reference>
<dbReference type="GO" id="GO:0008270">
    <property type="term" value="F:zinc ion binding"/>
    <property type="evidence" value="ECO:0007669"/>
    <property type="project" value="InterPro"/>
</dbReference>
<dbReference type="Gene3D" id="4.10.240.10">
    <property type="entry name" value="Zn(2)-C6 fungal-type DNA-binding domain"/>
    <property type="match status" value="1"/>
</dbReference>
<dbReference type="SMART" id="SM00066">
    <property type="entry name" value="GAL4"/>
    <property type="match status" value="1"/>
</dbReference>
<dbReference type="PROSITE" id="PS50048">
    <property type="entry name" value="ZN2_CY6_FUNGAL_2"/>
    <property type="match status" value="1"/>
</dbReference>
<evidence type="ECO:0000313" key="11">
    <source>
        <dbReference type="EMBL" id="EJP63493.1"/>
    </source>
</evidence>
<evidence type="ECO:0000256" key="6">
    <source>
        <dbReference type="ARBA" id="ARBA00023163"/>
    </source>
</evidence>
<keyword evidence="3" id="KW-0862">Zinc</keyword>
<dbReference type="Proteomes" id="UP000002762">
    <property type="component" value="Unassembled WGS sequence"/>
</dbReference>
<keyword evidence="12" id="KW-1185">Reference proteome</keyword>
<dbReference type="PANTHER" id="PTHR31313">
    <property type="entry name" value="TY1 ENHANCER ACTIVATOR"/>
    <property type="match status" value="1"/>
</dbReference>
<dbReference type="CDD" id="cd00067">
    <property type="entry name" value="GAL4"/>
    <property type="match status" value="1"/>
</dbReference>
<dbReference type="CDD" id="cd12148">
    <property type="entry name" value="fungal_TF_MHR"/>
    <property type="match status" value="1"/>
</dbReference>
<evidence type="ECO:0000259" key="10">
    <source>
        <dbReference type="PROSITE" id="PS50048"/>
    </source>
</evidence>
<feature type="region of interest" description="Disordered" evidence="9">
    <location>
        <begin position="170"/>
        <end position="189"/>
    </location>
</feature>
<feature type="coiled-coil region" evidence="8">
    <location>
        <begin position="97"/>
        <end position="124"/>
    </location>
</feature>
<evidence type="ECO:0000256" key="8">
    <source>
        <dbReference type="SAM" id="Coils"/>
    </source>
</evidence>
<dbReference type="InParanoid" id="J5JBM0"/>
<feature type="compositionally biased region" description="Polar residues" evidence="9">
    <location>
        <begin position="1"/>
        <end position="10"/>
    </location>
</feature>
<gene>
    <name evidence="11" type="ORF">BBA_07669</name>
</gene>
<dbReference type="GeneID" id="19890681"/>
<evidence type="ECO:0000256" key="9">
    <source>
        <dbReference type="SAM" id="MobiDB-lite"/>
    </source>
</evidence>
<comment type="subcellular location">
    <subcellularLocation>
        <location evidence="1">Nucleus</location>
    </subcellularLocation>
</comment>